<gene>
    <name evidence="1" type="ORF">QJS10_CPA06g01974</name>
</gene>
<reference evidence="1" key="2">
    <citation type="submission" date="2023-06" db="EMBL/GenBank/DDBJ databases">
        <authorList>
            <person name="Ma L."/>
            <person name="Liu K.-W."/>
            <person name="Li Z."/>
            <person name="Hsiao Y.-Y."/>
            <person name="Qi Y."/>
            <person name="Fu T."/>
            <person name="Tang G."/>
            <person name="Zhang D."/>
            <person name="Sun W.-H."/>
            <person name="Liu D.-K."/>
            <person name="Li Y."/>
            <person name="Chen G.-Z."/>
            <person name="Liu X.-D."/>
            <person name="Liao X.-Y."/>
            <person name="Jiang Y.-T."/>
            <person name="Yu X."/>
            <person name="Hao Y."/>
            <person name="Huang J."/>
            <person name="Zhao X.-W."/>
            <person name="Ke S."/>
            <person name="Chen Y.-Y."/>
            <person name="Wu W.-L."/>
            <person name="Hsu J.-L."/>
            <person name="Lin Y.-F."/>
            <person name="Huang M.-D."/>
            <person name="Li C.-Y."/>
            <person name="Huang L."/>
            <person name="Wang Z.-W."/>
            <person name="Zhao X."/>
            <person name="Zhong W.-Y."/>
            <person name="Peng D.-H."/>
            <person name="Ahmad S."/>
            <person name="Lan S."/>
            <person name="Zhang J.-S."/>
            <person name="Tsai W.-C."/>
            <person name="Van De Peer Y."/>
            <person name="Liu Z.-J."/>
        </authorList>
    </citation>
    <scope>NUCLEOTIDE SEQUENCE</scope>
    <source>
        <strain evidence="1">CP</strain>
        <tissue evidence="1">Leaves</tissue>
    </source>
</reference>
<dbReference type="AlphaFoldDB" id="A0AAV9ERA3"/>
<dbReference type="EMBL" id="JAUJYO010000006">
    <property type="protein sequence ID" value="KAK1314692.1"/>
    <property type="molecule type" value="Genomic_DNA"/>
</dbReference>
<sequence>MSDDAAINFIGIERAHTHPFENWPSLLGFSEPLERKRKEMESPSWRDEECEKKVGDEVVIIPTISFKMAIAQRV</sequence>
<organism evidence="1 2">
    <name type="scientific">Acorus calamus</name>
    <name type="common">Sweet flag</name>
    <dbReference type="NCBI Taxonomy" id="4465"/>
    <lineage>
        <taxon>Eukaryota</taxon>
        <taxon>Viridiplantae</taxon>
        <taxon>Streptophyta</taxon>
        <taxon>Embryophyta</taxon>
        <taxon>Tracheophyta</taxon>
        <taxon>Spermatophyta</taxon>
        <taxon>Magnoliopsida</taxon>
        <taxon>Liliopsida</taxon>
        <taxon>Acoraceae</taxon>
        <taxon>Acorus</taxon>
    </lineage>
</organism>
<comment type="caution">
    <text evidence="1">The sequence shown here is derived from an EMBL/GenBank/DDBJ whole genome shotgun (WGS) entry which is preliminary data.</text>
</comment>
<evidence type="ECO:0000313" key="2">
    <source>
        <dbReference type="Proteomes" id="UP001180020"/>
    </source>
</evidence>
<evidence type="ECO:0000313" key="1">
    <source>
        <dbReference type="EMBL" id="KAK1314692.1"/>
    </source>
</evidence>
<name>A0AAV9ERA3_ACOCL</name>
<dbReference type="Proteomes" id="UP001180020">
    <property type="component" value="Unassembled WGS sequence"/>
</dbReference>
<reference evidence="1" key="1">
    <citation type="journal article" date="2023" name="Nat. Commun.">
        <title>Diploid and tetraploid genomes of Acorus and the evolution of monocots.</title>
        <authorList>
            <person name="Ma L."/>
            <person name="Liu K.W."/>
            <person name="Li Z."/>
            <person name="Hsiao Y.Y."/>
            <person name="Qi Y."/>
            <person name="Fu T."/>
            <person name="Tang G.D."/>
            <person name="Zhang D."/>
            <person name="Sun W.H."/>
            <person name="Liu D.K."/>
            <person name="Li Y."/>
            <person name="Chen G.Z."/>
            <person name="Liu X.D."/>
            <person name="Liao X.Y."/>
            <person name="Jiang Y.T."/>
            <person name="Yu X."/>
            <person name="Hao Y."/>
            <person name="Huang J."/>
            <person name="Zhao X.W."/>
            <person name="Ke S."/>
            <person name="Chen Y.Y."/>
            <person name="Wu W.L."/>
            <person name="Hsu J.L."/>
            <person name="Lin Y.F."/>
            <person name="Huang M.D."/>
            <person name="Li C.Y."/>
            <person name="Huang L."/>
            <person name="Wang Z.W."/>
            <person name="Zhao X."/>
            <person name="Zhong W.Y."/>
            <person name="Peng D.H."/>
            <person name="Ahmad S."/>
            <person name="Lan S."/>
            <person name="Zhang J.S."/>
            <person name="Tsai W.C."/>
            <person name="Van de Peer Y."/>
            <person name="Liu Z.J."/>
        </authorList>
    </citation>
    <scope>NUCLEOTIDE SEQUENCE</scope>
    <source>
        <strain evidence="1">CP</strain>
    </source>
</reference>
<keyword evidence="2" id="KW-1185">Reference proteome</keyword>
<proteinExistence type="predicted"/>
<accession>A0AAV9ERA3</accession>
<protein>
    <submittedName>
        <fullName evidence="1">Uncharacterized protein</fullName>
    </submittedName>
</protein>